<proteinExistence type="predicted"/>
<accession>A0A1W1BEY9</accession>
<dbReference type="AlphaFoldDB" id="A0A1W1BEY9"/>
<reference evidence="2" key="1">
    <citation type="submission" date="2016-10" db="EMBL/GenBank/DDBJ databases">
        <authorList>
            <person name="de Groot N.N."/>
        </authorList>
    </citation>
    <scope>NUCLEOTIDE SEQUENCE</scope>
</reference>
<organism evidence="2">
    <name type="scientific">hydrothermal vent metagenome</name>
    <dbReference type="NCBI Taxonomy" id="652676"/>
    <lineage>
        <taxon>unclassified sequences</taxon>
        <taxon>metagenomes</taxon>
        <taxon>ecological metagenomes</taxon>
    </lineage>
</organism>
<gene>
    <name evidence="2" type="ORF">MNB_SM-7-1205</name>
</gene>
<name>A0A1W1BEY9_9ZZZZ</name>
<evidence type="ECO:0000313" key="2">
    <source>
        <dbReference type="EMBL" id="SFV52055.1"/>
    </source>
</evidence>
<evidence type="ECO:0000256" key="1">
    <source>
        <dbReference type="SAM" id="MobiDB-lite"/>
    </source>
</evidence>
<protein>
    <submittedName>
        <fullName evidence="2">Uncharacterized protein</fullName>
    </submittedName>
</protein>
<feature type="region of interest" description="Disordered" evidence="1">
    <location>
        <begin position="45"/>
        <end position="104"/>
    </location>
</feature>
<sequence>MAIGPVGSAIYVNQQTPYVASIKTDLNGRLEIQNFIAQQIANEQEKEIQEVREPEESHAINPDREHQRQEADEELEAQKEAAEKKEKKKEEKSSFTLHKLDIKV</sequence>
<dbReference type="EMBL" id="FPHB01000020">
    <property type="protein sequence ID" value="SFV52055.1"/>
    <property type="molecule type" value="Genomic_DNA"/>
</dbReference>